<evidence type="ECO:0008006" key="4">
    <source>
        <dbReference type="Google" id="ProtNLM"/>
    </source>
</evidence>
<evidence type="ECO:0000256" key="2">
    <source>
        <dbReference type="ARBA" id="ARBA00023235"/>
    </source>
</evidence>
<dbReference type="PANTHER" id="PTHR43709:SF2">
    <property type="entry name" value="DUF453 DOMAIN PROTEIN (AFU_ORTHOLOGUE AFUA_6G00360)"/>
    <property type="match status" value="1"/>
</dbReference>
<gene>
    <name evidence="3" type="ORF">S03H2_46620</name>
</gene>
<evidence type="ECO:0000313" key="3">
    <source>
        <dbReference type="EMBL" id="GAH65210.1"/>
    </source>
</evidence>
<dbReference type="SUPFAM" id="SSF54506">
    <property type="entry name" value="Diaminopimelate epimerase-like"/>
    <property type="match status" value="2"/>
</dbReference>
<evidence type="ECO:0000256" key="1">
    <source>
        <dbReference type="ARBA" id="ARBA00007673"/>
    </source>
</evidence>
<dbReference type="GO" id="GO:0016853">
    <property type="term" value="F:isomerase activity"/>
    <property type="evidence" value="ECO:0007669"/>
    <property type="project" value="UniProtKB-KW"/>
</dbReference>
<feature type="non-terminal residue" evidence="3">
    <location>
        <position position="253"/>
    </location>
</feature>
<dbReference type="AlphaFoldDB" id="X1I7E7"/>
<protein>
    <recommendedName>
        <fullName evidence="4">PrpF protein</fullName>
    </recommendedName>
</protein>
<keyword evidence="2" id="KW-0413">Isomerase</keyword>
<dbReference type="InterPro" id="IPR007400">
    <property type="entry name" value="PrpF-like"/>
</dbReference>
<proteinExistence type="inferred from homology"/>
<dbReference type="Gene3D" id="3.10.310.10">
    <property type="entry name" value="Diaminopimelate Epimerase, Chain A, domain 1"/>
    <property type="match status" value="2"/>
</dbReference>
<sequence length="253" mass="27071">MENQELIKCCIMRGGTSKAIFLMRNDLPKDEGLRDRIIRRIFGAPDIREIDGLGGADPLTSKLAIIGPSSREDCNVDYLFGQVNMVEPMIDYVGNCGNISSAVGPFAIDEGLVDAVEPITTVRIHQVNTNSVIIAKVPVKGNKAEVEGSHAIPGVPGTGAKIVLDFSDSAGAITGKLLPTGNVTDVLHVEDEGDIEVSLVDAANPLVFIRAKDLGLTGVETPQEIDSNAELLARIEKIRSFAAQKIGLVDDWR</sequence>
<organism evidence="3">
    <name type="scientific">marine sediment metagenome</name>
    <dbReference type="NCBI Taxonomy" id="412755"/>
    <lineage>
        <taxon>unclassified sequences</taxon>
        <taxon>metagenomes</taxon>
        <taxon>ecological metagenomes</taxon>
    </lineage>
</organism>
<comment type="caution">
    <text evidence="3">The sequence shown here is derived from an EMBL/GenBank/DDBJ whole genome shotgun (WGS) entry which is preliminary data.</text>
</comment>
<dbReference type="Pfam" id="PF04303">
    <property type="entry name" value="PrpF"/>
    <property type="match status" value="1"/>
</dbReference>
<accession>X1I7E7</accession>
<comment type="similarity">
    <text evidence="1">Belongs to the PrpF family.</text>
</comment>
<name>X1I7E7_9ZZZZ</name>
<reference evidence="3" key="1">
    <citation type="journal article" date="2014" name="Front. Microbiol.">
        <title>High frequency of phylogenetically diverse reductive dehalogenase-homologous genes in deep subseafloor sedimentary metagenomes.</title>
        <authorList>
            <person name="Kawai M."/>
            <person name="Futagami T."/>
            <person name="Toyoda A."/>
            <person name="Takaki Y."/>
            <person name="Nishi S."/>
            <person name="Hori S."/>
            <person name="Arai W."/>
            <person name="Tsubouchi T."/>
            <person name="Morono Y."/>
            <person name="Uchiyama I."/>
            <person name="Ito T."/>
            <person name="Fujiyama A."/>
            <person name="Inagaki F."/>
            <person name="Takami H."/>
        </authorList>
    </citation>
    <scope>NUCLEOTIDE SEQUENCE</scope>
    <source>
        <strain evidence="3">Expedition CK06-06</strain>
    </source>
</reference>
<dbReference type="PANTHER" id="PTHR43709">
    <property type="entry name" value="ACONITATE ISOMERASE-RELATED"/>
    <property type="match status" value="1"/>
</dbReference>
<dbReference type="EMBL" id="BARU01029290">
    <property type="protein sequence ID" value="GAH65210.1"/>
    <property type="molecule type" value="Genomic_DNA"/>
</dbReference>